<dbReference type="InParanoid" id="A0A1Z5JVY0"/>
<feature type="transmembrane region" description="Helical" evidence="2">
    <location>
        <begin position="223"/>
        <end position="245"/>
    </location>
</feature>
<feature type="transmembrane region" description="Helical" evidence="2">
    <location>
        <begin position="42"/>
        <end position="59"/>
    </location>
</feature>
<keyword evidence="2" id="KW-1133">Transmembrane helix</keyword>
<comment type="caution">
    <text evidence="3">The sequence shown here is derived from an EMBL/GenBank/DDBJ whole genome shotgun (WGS) entry which is preliminary data.</text>
</comment>
<evidence type="ECO:0000313" key="4">
    <source>
        <dbReference type="Proteomes" id="UP000198406"/>
    </source>
</evidence>
<keyword evidence="2" id="KW-0812">Transmembrane</keyword>
<protein>
    <recommendedName>
        <fullName evidence="5">Silicon transporter</fullName>
    </recommendedName>
</protein>
<evidence type="ECO:0000256" key="1">
    <source>
        <dbReference type="SAM" id="MobiDB-lite"/>
    </source>
</evidence>
<keyword evidence="4" id="KW-1185">Reference proteome</keyword>
<dbReference type="GO" id="GO:0015708">
    <property type="term" value="P:silicic acid import across plasma membrane"/>
    <property type="evidence" value="ECO:0007669"/>
    <property type="project" value="InterPro"/>
</dbReference>
<evidence type="ECO:0008006" key="5">
    <source>
        <dbReference type="Google" id="ProtNLM"/>
    </source>
</evidence>
<dbReference type="EMBL" id="BDSP01000124">
    <property type="protein sequence ID" value="GAX18036.1"/>
    <property type="molecule type" value="Genomic_DNA"/>
</dbReference>
<dbReference type="Proteomes" id="UP000198406">
    <property type="component" value="Unassembled WGS sequence"/>
</dbReference>
<gene>
    <name evidence="3" type="ORF">FisN_25Hu009</name>
</gene>
<proteinExistence type="predicted"/>
<feature type="transmembrane region" description="Helical" evidence="2">
    <location>
        <begin position="178"/>
        <end position="203"/>
    </location>
</feature>
<dbReference type="InterPro" id="IPR004693">
    <property type="entry name" value="Silicon_transpt"/>
</dbReference>
<feature type="transmembrane region" description="Helical" evidence="2">
    <location>
        <begin position="313"/>
        <end position="335"/>
    </location>
</feature>
<feature type="transmembrane region" description="Helical" evidence="2">
    <location>
        <begin position="356"/>
        <end position="375"/>
    </location>
</feature>
<dbReference type="Pfam" id="PF03842">
    <property type="entry name" value="Silic_transp"/>
    <property type="match status" value="1"/>
</dbReference>
<evidence type="ECO:0000256" key="2">
    <source>
        <dbReference type="SAM" id="Phobius"/>
    </source>
</evidence>
<dbReference type="AlphaFoldDB" id="A0A1Z5JVY0"/>
<evidence type="ECO:0000313" key="3">
    <source>
        <dbReference type="EMBL" id="GAX18036.1"/>
    </source>
</evidence>
<sequence length="523" mass="57795">MGTSVWKGVQYAYSLALLIFSTIIVMALIFSENTKVASDVHPAFAFVLIWVALLWLSMVEGGQASLVGLPPIDRELYKESHPITHQICEIAHKGDNLNRYLMGRQFMVLALVFTTNMCGGPLENADVLGLPSIVNKIFLDSGMAMFFMAAMIGQLAAQVNASRCMLDYINTHFMTFTLYVANAIEASGLLHASYLIQSILGLLGSPTESFEPPRTGMTFVLHWARVAMSVAILAFAFAVTLSALFQGKTTMWESVPSFAAVVLFFVFMSIVGMLEGMQIAFFAVAKMTPEERASRPWAKRTCDLLFKGSGRNLPGFMVGRQMCVTLCFFIIARVTTVKLEDGETNIFGVSNQLQEFFNTGLLGAIITTIVGSITWQLAASAFPLAFLSTPVTYVLLRICLLLEATGLCSGSWVIAKIHKSFAHFKFDEVYVGTAEERAANKHSDGDYNVKPGHMYPGVPVMPPTTEYRFTLDEIDTLQAELKEHKEEIEERIRQLENQRLRLMNGATSGKYDKTEDVESGSDS</sequence>
<feature type="transmembrane region" description="Helical" evidence="2">
    <location>
        <begin position="12"/>
        <end position="30"/>
    </location>
</feature>
<accession>A0A1Z5JVY0</accession>
<feature type="transmembrane region" description="Helical" evidence="2">
    <location>
        <begin position="395"/>
        <end position="415"/>
    </location>
</feature>
<dbReference type="OrthoDB" id="35980at2759"/>
<feature type="transmembrane region" description="Helical" evidence="2">
    <location>
        <begin position="257"/>
        <end position="285"/>
    </location>
</feature>
<feature type="region of interest" description="Disordered" evidence="1">
    <location>
        <begin position="503"/>
        <end position="523"/>
    </location>
</feature>
<feature type="transmembrane region" description="Helical" evidence="2">
    <location>
        <begin position="106"/>
        <end position="122"/>
    </location>
</feature>
<keyword evidence="2" id="KW-0472">Membrane</keyword>
<organism evidence="3 4">
    <name type="scientific">Fistulifera solaris</name>
    <name type="common">Oleaginous diatom</name>
    <dbReference type="NCBI Taxonomy" id="1519565"/>
    <lineage>
        <taxon>Eukaryota</taxon>
        <taxon>Sar</taxon>
        <taxon>Stramenopiles</taxon>
        <taxon>Ochrophyta</taxon>
        <taxon>Bacillariophyta</taxon>
        <taxon>Bacillariophyceae</taxon>
        <taxon>Bacillariophycidae</taxon>
        <taxon>Naviculales</taxon>
        <taxon>Naviculaceae</taxon>
        <taxon>Fistulifera</taxon>
    </lineage>
</organism>
<feature type="transmembrane region" description="Helical" evidence="2">
    <location>
        <begin position="137"/>
        <end position="157"/>
    </location>
</feature>
<name>A0A1Z5JVY0_FISSO</name>
<reference evidence="3 4" key="1">
    <citation type="journal article" date="2015" name="Plant Cell">
        <title>Oil accumulation by the oleaginous diatom Fistulifera solaris as revealed by the genome and transcriptome.</title>
        <authorList>
            <person name="Tanaka T."/>
            <person name="Maeda Y."/>
            <person name="Veluchamy A."/>
            <person name="Tanaka M."/>
            <person name="Abida H."/>
            <person name="Marechal E."/>
            <person name="Bowler C."/>
            <person name="Muto M."/>
            <person name="Sunaga Y."/>
            <person name="Tanaka M."/>
            <person name="Yoshino T."/>
            <person name="Taniguchi T."/>
            <person name="Fukuda Y."/>
            <person name="Nemoto M."/>
            <person name="Matsumoto M."/>
            <person name="Wong P.S."/>
            <person name="Aburatani S."/>
            <person name="Fujibuchi W."/>
        </authorList>
    </citation>
    <scope>NUCLEOTIDE SEQUENCE [LARGE SCALE GENOMIC DNA]</scope>
    <source>
        <strain evidence="3 4">JPCC DA0580</strain>
    </source>
</reference>